<dbReference type="Proteomes" id="UP001597469">
    <property type="component" value="Unassembled WGS sequence"/>
</dbReference>
<keyword evidence="2" id="KW-1185">Reference proteome</keyword>
<dbReference type="EMBL" id="JBHULN010000021">
    <property type="protein sequence ID" value="MFD2573785.1"/>
    <property type="molecule type" value="Genomic_DNA"/>
</dbReference>
<protein>
    <submittedName>
        <fullName evidence="1">Uncharacterized protein</fullName>
    </submittedName>
</protein>
<evidence type="ECO:0000313" key="2">
    <source>
        <dbReference type="Proteomes" id="UP001597469"/>
    </source>
</evidence>
<reference evidence="2" key="1">
    <citation type="journal article" date="2019" name="Int. J. Syst. Evol. Microbiol.">
        <title>The Global Catalogue of Microorganisms (GCM) 10K type strain sequencing project: providing services to taxonomists for standard genome sequencing and annotation.</title>
        <authorList>
            <consortium name="The Broad Institute Genomics Platform"/>
            <consortium name="The Broad Institute Genome Sequencing Center for Infectious Disease"/>
            <person name="Wu L."/>
            <person name="Ma J."/>
        </authorList>
    </citation>
    <scope>NUCLEOTIDE SEQUENCE [LARGE SCALE GENOMIC DNA]</scope>
    <source>
        <strain evidence="2">KCTC 42805</strain>
    </source>
</reference>
<dbReference type="RefSeq" id="WP_381526792.1">
    <property type="nucleotide sequence ID" value="NZ_JBHULN010000021.1"/>
</dbReference>
<comment type="caution">
    <text evidence="1">The sequence shown here is derived from an EMBL/GenBank/DDBJ whole genome shotgun (WGS) entry which is preliminary data.</text>
</comment>
<gene>
    <name evidence="1" type="ORF">ACFSUS_24320</name>
</gene>
<accession>A0ABW5M9R4</accession>
<evidence type="ECO:0000313" key="1">
    <source>
        <dbReference type="EMBL" id="MFD2573785.1"/>
    </source>
</evidence>
<sequence>MVTVSDYQQRTPAGGEPFFVLELTNQELEMVVSQQTGRFYATVRKCYIPATFPEPVCKMMVGKQLPGSITRTECDPYEFTIPETGEVVTRTHRYEYQPIEQGSLEQTVLAGTPLLSVL</sequence>
<proteinExistence type="predicted"/>
<name>A0ABW5M9R4_9BACT</name>
<organism evidence="1 2">
    <name type="scientific">Spirosoma soli</name>
    <dbReference type="NCBI Taxonomy" id="1770529"/>
    <lineage>
        <taxon>Bacteria</taxon>
        <taxon>Pseudomonadati</taxon>
        <taxon>Bacteroidota</taxon>
        <taxon>Cytophagia</taxon>
        <taxon>Cytophagales</taxon>
        <taxon>Cytophagaceae</taxon>
        <taxon>Spirosoma</taxon>
    </lineage>
</organism>